<proteinExistence type="predicted"/>
<dbReference type="InterPro" id="IPR045864">
    <property type="entry name" value="aa-tRNA-synth_II/BPL/LPL"/>
</dbReference>
<feature type="binding site" evidence="2">
    <location>
        <position position="95"/>
    </location>
    <ligand>
        <name>L-histidine</name>
        <dbReference type="ChEBI" id="CHEBI:57595"/>
    </ligand>
</feature>
<gene>
    <name evidence="4" type="primary">hisZ</name>
    <name evidence="4" type="ORF">DLJ53_05605</name>
</gene>
<feature type="binding site" evidence="2">
    <location>
        <position position="99"/>
    </location>
    <ligand>
        <name>L-histidine</name>
        <dbReference type="ChEBI" id="CHEBI:57595"/>
    </ligand>
</feature>
<dbReference type="InterPro" id="IPR041715">
    <property type="entry name" value="HisRS-like_core"/>
</dbReference>
<evidence type="ECO:0000256" key="2">
    <source>
        <dbReference type="PIRSR" id="PIRSR001549-1"/>
    </source>
</evidence>
<dbReference type="OrthoDB" id="9797914at2"/>
<feature type="binding site" evidence="2">
    <location>
        <position position="83"/>
    </location>
    <ligand>
        <name>L-histidine</name>
        <dbReference type="ChEBI" id="CHEBI:57595"/>
    </ligand>
</feature>
<dbReference type="GO" id="GO:0000105">
    <property type="term" value="P:L-histidine biosynthetic process"/>
    <property type="evidence" value="ECO:0007669"/>
    <property type="project" value="UniProtKB-KW"/>
</dbReference>
<feature type="domain" description="Class II Histidinyl-tRNA synthetase (HisRS)-like catalytic core" evidence="3">
    <location>
        <begin position="240"/>
        <end position="354"/>
    </location>
</feature>
<feature type="binding site" evidence="2">
    <location>
        <position position="302"/>
    </location>
    <ligand>
        <name>L-histidine</name>
        <dbReference type="ChEBI" id="CHEBI:57595"/>
    </ligand>
</feature>
<dbReference type="GO" id="GO:0004821">
    <property type="term" value="F:histidine-tRNA ligase activity"/>
    <property type="evidence" value="ECO:0007669"/>
    <property type="project" value="TreeGrafter"/>
</dbReference>
<evidence type="ECO:0000313" key="5">
    <source>
        <dbReference type="Proteomes" id="UP000249590"/>
    </source>
</evidence>
<dbReference type="EMBL" id="QHHQ01000001">
    <property type="protein sequence ID" value="RAI03944.1"/>
    <property type="molecule type" value="Genomic_DNA"/>
</dbReference>
<protein>
    <submittedName>
        <fullName evidence="4">ATP phosphoribosyltransferase regulatory subunit</fullName>
    </submittedName>
</protein>
<feature type="domain" description="Class II Histidinyl-tRNA synthetase (HisRS)-like catalytic core" evidence="3">
    <location>
        <begin position="17"/>
        <end position="180"/>
    </location>
</feature>
<dbReference type="SUPFAM" id="SSF55681">
    <property type="entry name" value="Class II aaRS and biotin synthetases"/>
    <property type="match status" value="1"/>
</dbReference>
<feature type="binding site" evidence="2">
    <location>
        <begin position="306"/>
        <end position="307"/>
    </location>
    <ligand>
        <name>L-histidine</name>
        <dbReference type="ChEBI" id="CHEBI:57595"/>
    </ligand>
</feature>
<keyword evidence="5" id="KW-1185">Reference proteome</keyword>
<dbReference type="Gene3D" id="3.30.930.10">
    <property type="entry name" value="Bira Bifunctional Protein, Domain 2"/>
    <property type="match status" value="1"/>
</dbReference>
<dbReference type="InterPro" id="IPR004516">
    <property type="entry name" value="HisRS/HisZ"/>
</dbReference>
<name>A0A8B2P1V8_9HYPH</name>
<keyword evidence="4" id="KW-0328">Glycosyltransferase</keyword>
<dbReference type="PANTHER" id="PTHR43707">
    <property type="entry name" value="HISTIDYL-TRNA SYNTHETASE"/>
    <property type="match status" value="1"/>
</dbReference>
<keyword evidence="4" id="KW-0808">Transferase</keyword>
<evidence type="ECO:0000256" key="1">
    <source>
        <dbReference type="ARBA" id="ARBA00023102"/>
    </source>
</evidence>
<sequence length="359" mass="38381">MSQAVWSVLEAASEMVVSVPLLQPADIFVDLAGEEFRKRLFTTDDGAQTLCLRPDFTIPVCYEHLAAHRDAPKTYAYAGKIFRKRRMSGDPEFTQMGTEWIGHGDEMATDARVFALAMECAAAAGMRAPQVRVGDAHVFDALTAALGLSASWRSRLNAAFGDTARMAGALSRLARRDTSDGLAARLGPALAKVDAAQARAIVEAVIGLPGAPPPGGRTDEDIAMRLLEQASNGGSVRAAETIERFLPLTAPLDRASERLTAFARAEGLDLGPVIEDFQRRTDALGAIGVDTSALTFDASFGRRIGYYTGFVFEMLGIDGVNEAIAGGRYDKLIALLDPTTSLPGIGFSVWLDRLPEATS</sequence>
<dbReference type="RefSeq" id="WP_111343035.1">
    <property type="nucleotide sequence ID" value="NZ_JAIWKD010000001.1"/>
</dbReference>
<reference evidence="4 5" key="1">
    <citation type="submission" date="2018-05" db="EMBL/GenBank/DDBJ databases">
        <title>Acuticoccus sediminis sp. nov., isolated from deep-sea sediment of Indian Ocean.</title>
        <authorList>
            <person name="Liu X."/>
            <person name="Lai Q."/>
            <person name="Du Y."/>
            <person name="Sun F."/>
            <person name="Zhang X."/>
            <person name="Wang S."/>
            <person name="Shao Z."/>
        </authorList>
    </citation>
    <scope>NUCLEOTIDE SEQUENCE [LARGE SCALE GENOMIC DNA]</scope>
    <source>
        <strain evidence="4 5">PTG4-2</strain>
    </source>
</reference>
<organism evidence="4 5">
    <name type="scientific">Acuticoccus sediminis</name>
    <dbReference type="NCBI Taxonomy" id="2184697"/>
    <lineage>
        <taxon>Bacteria</taxon>
        <taxon>Pseudomonadati</taxon>
        <taxon>Pseudomonadota</taxon>
        <taxon>Alphaproteobacteria</taxon>
        <taxon>Hyphomicrobiales</taxon>
        <taxon>Amorphaceae</taxon>
        <taxon>Acuticoccus</taxon>
    </lineage>
</organism>
<dbReference type="PIRSF" id="PIRSF001549">
    <property type="entry name" value="His-tRNA_synth"/>
    <property type="match status" value="1"/>
</dbReference>
<dbReference type="GO" id="GO:0016757">
    <property type="term" value="F:glycosyltransferase activity"/>
    <property type="evidence" value="ECO:0007669"/>
    <property type="project" value="UniProtKB-KW"/>
</dbReference>
<dbReference type="PANTHER" id="PTHR43707:SF1">
    <property type="entry name" value="HISTIDINE--TRNA LIGASE, MITOCHONDRIAL-RELATED"/>
    <property type="match status" value="1"/>
</dbReference>
<dbReference type="GO" id="GO:0005737">
    <property type="term" value="C:cytoplasm"/>
    <property type="evidence" value="ECO:0007669"/>
    <property type="project" value="InterPro"/>
</dbReference>
<keyword evidence="1" id="KW-0368">Histidine biosynthesis</keyword>
<comment type="caution">
    <text evidence="4">The sequence shown here is derived from an EMBL/GenBank/DDBJ whole genome shotgun (WGS) entry which is preliminary data.</text>
</comment>
<evidence type="ECO:0000259" key="3">
    <source>
        <dbReference type="Pfam" id="PF13393"/>
    </source>
</evidence>
<accession>A0A8B2P1V8</accession>
<dbReference type="AlphaFoldDB" id="A0A8B2P1V8"/>
<evidence type="ECO:0000313" key="4">
    <source>
        <dbReference type="EMBL" id="RAI03944.1"/>
    </source>
</evidence>
<dbReference type="GO" id="GO:0006427">
    <property type="term" value="P:histidyl-tRNA aminoacylation"/>
    <property type="evidence" value="ECO:0007669"/>
    <property type="project" value="TreeGrafter"/>
</dbReference>
<dbReference type="Proteomes" id="UP000249590">
    <property type="component" value="Unassembled WGS sequence"/>
</dbReference>
<keyword evidence="1" id="KW-0028">Amino-acid biosynthesis</keyword>
<dbReference type="Pfam" id="PF13393">
    <property type="entry name" value="tRNA-synt_His"/>
    <property type="match status" value="2"/>
</dbReference>
<feature type="binding site" evidence="2">
    <location>
        <begin position="55"/>
        <end position="57"/>
    </location>
    <ligand>
        <name>L-histidine</name>
        <dbReference type="ChEBI" id="CHEBI:57595"/>
    </ligand>
</feature>